<feature type="transmembrane region" description="Helical" evidence="1">
    <location>
        <begin position="171"/>
        <end position="189"/>
    </location>
</feature>
<reference evidence="3" key="1">
    <citation type="journal article" date="2019" name="Int. J. Syst. Evol. Microbiol.">
        <title>The Global Catalogue of Microorganisms (GCM) 10K type strain sequencing project: providing services to taxonomists for standard genome sequencing and annotation.</title>
        <authorList>
            <consortium name="The Broad Institute Genomics Platform"/>
            <consortium name="The Broad Institute Genome Sequencing Center for Infectious Disease"/>
            <person name="Wu L."/>
            <person name="Ma J."/>
        </authorList>
    </citation>
    <scope>NUCLEOTIDE SEQUENCE [LARGE SCALE GENOMIC DNA]</scope>
    <source>
        <strain evidence="3">TISTR 932</strain>
    </source>
</reference>
<accession>A0ABW5TIV0</accession>
<feature type="transmembrane region" description="Helical" evidence="1">
    <location>
        <begin position="111"/>
        <end position="132"/>
    </location>
</feature>
<feature type="transmembrane region" description="Helical" evidence="1">
    <location>
        <begin position="53"/>
        <end position="72"/>
    </location>
</feature>
<organism evidence="2 3">
    <name type="scientific">Enterococcus camelliae</name>
    <dbReference type="NCBI Taxonomy" id="453959"/>
    <lineage>
        <taxon>Bacteria</taxon>
        <taxon>Bacillati</taxon>
        <taxon>Bacillota</taxon>
        <taxon>Bacilli</taxon>
        <taxon>Lactobacillales</taxon>
        <taxon>Enterococcaceae</taxon>
        <taxon>Enterococcus</taxon>
    </lineage>
</organism>
<keyword evidence="1" id="KW-0812">Transmembrane</keyword>
<dbReference type="Pfam" id="PF05145">
    <property type="entry name" value="AbrB"/>
    <property type="match status" value="2"/>
</dbReference>
<dbReference type="InterPro" id="IPR017516">
    <property type="entry name" value="AbrB_dup"/>
</dbReference>
<dbReference type="PANTHER" id="PTHR38457:SF1">
    <property type="entry name" value="REGULATOR ABRB-RELATED"/>
    <property type="match status" value="1"/>
</dbReference>
<keyword evidence="3" id="KW-1185">Reference proteome</keyword>
<dbReference type="PIRSF" id="PIRSF038991">
    <property type="entry name" value="Protein_AbrB"/>
    <property type="match status" value="1"/>
</dbReference>
<feature type="transmembrane region" description="Helical" evidence="1">
    <location>
        <begin position="225"/>
        <end position="252"/>
    </location>
</feature>
<dbReference type="InterPro" id="IPR007820">
    <property type="entry name" value="AbrB_fam"/>
</dbReference>
<dbReference type="NCBIfam" id="TIGR03082">
    <property type="entry name" value="Gneg_AbrB_dup"/>
    <property type="match status" value="1"/>
</dbReference>
<dbReference type="PANTHER" id="PTHR38457">
    <property type="entry name" value="REGULATOR ABRB-RELATED"/>
    <property type="match status" value="1"/>
</dbReference>
<evidence type="ECO:0000256" key="1">
    <source>
        <dbReference type="SAM" id="Phobius"/>
    </source>
</evidence>
<comment type="caution">
    <text evidence="2">The sequence shown here is derived from an EMBL/GenBank/DDBJ whole genome shotgun (WGS) entry which is preliminary data.</text>
</comment>
<keyword evidence="1" id="KW-0472">Membrane</keyword>
<protein>
    <submittedName>
        <fullName evidence="2">AbrB family transcriptional regulator</fullName>
    </submittedName>
</protein>
<dbReference type="Proteomes" id="UP001597427">
    <property type="component" value="Unassembled WGS sequence"/>
</dbReference>
<feature type="transmembrane region" description="Helical" evidence="1">
    <location>
        <begin position="297"/>
        <end position="320"/>
    </location>
</feature>
<sequence>MLILTCFFKFLGRNKRNVQDKVDEGVDNVVVGCIVTFVVGLLGGFIAKKLGMPAPFMTGSMLAVALFSIVFAQAMMPSTLKTIAQVISGAYIGQQISKQDIFYLPKIGKPILFLMALFTVNMFLMGWIFHVFFDMDLITAWLSCMPGGIMDVSLISIDMGAKSEIVAAMQLIRLVGMLLILPYWIMLIMRRFGHEQLKSGQRQQKKTAVKKNWNEPINTVKNDTLILFIATLGGGLGVVSGIPVGALIFSLFFSGALKIVKNTSQINGKVRYTAQILAGSIIGSSFSRSSLTQLHSLIIPAIILLCSYLVINVLFAVVIYKRGVFDLQSALFASSPAGATDISLIAGELGGDMSKIVAIQISRTVYTIVILPTIIRFFL</sequence>
<evidence type="ECO:0000313" key="3">
    <source>
        <dbReference type="Proteomes" id="UP001597427"/>
    </source>
</evidence>
<evidence type="ECO:0000313" key="2">
    <source>
        <dbReference type="EMBL" id="MFD2728759.1"/>
    </source>
</evidence>
<name>A0ABW5TIV0_9ENTE</name>
<dbReference type="EMBL" id="JBHUMO010000033">
    <property type="protein sequence ID" value="MFD2728759.1"/>
    <property type="molecule type" value="Genomic_DNA"/>
</dbReference>
<proteinExistence type="predicted"/>
<keyword evidence="1" id="KW-1133">Transmembrane helix</keyword>
<dbReference type="RefSeq" id="WP_379980468.1">
    <property type="nucleotide sequence ID" value="NZ_JBHUMO010000033.1"/>
</dbReference>
<feature type="transmembrane region" description="Helical" evidence="1">
    <location>
        <begin position="25"/>
        <end position="47"/>
    </location>
</feature>
<gene>
    <name evidence="2" type="ORF">ACFSR0_04870</name>
</gene>